<proteinExistence type="predicted"/>
<evidence type="ECO:0000259" key="3">
    <source>
        <dbReference type="Pfam" id="PF13581"/>
    </source>
</evidence>
<organism evidence="4 5">
    <name type="scientific">Streptomyces endophyticus</name>
    <dbReference type="NCBI Taxonomy" id="714166"/>
    <lineage>
        <taxon>Bacteria</taxon>
        <taxon>Bacillati</taxon>
        <taxon>Actinomycetota</taxon>
        <taxon>Actinomycetes</taxon>
        <taxon>Kitasatosporales</taxon>
        <taxon>Streptomycetaceae</taxon>
        <taxon>Streptomyces</taxon>
    </lineage>
</organism>
<dbReference type="Gene3D" id="3.30.565.10">
    <property type="entry name" value="Histidine kinase-like ATPase, C-terminal domain"/>
    <property type="match status" value="1"/>
</dbReference>
<evidence type="ECO:0000313" key="4">
    <source>
        <dbReference type="EMBL" id="MEB8338391.1"/>
    </source>
</evidence>
<comment type="caution">
    <text evidence="4">The sequence shown here is derived from an EMBL/GenBank/DDBJ whole genome shotgun (WGS) entry which is preliminary data.</text>
</comment>
<keyword evidence="4" id="KW-0547">Nucleotide-binding</keyword>
<evidence type="ECO:0000313" key="5">
    <source>
        <dbReference type="Proteomes" id="UP001354931"/>
    </source>
</evidence>
<sequence length="156" mass="16522">MYVYRANGPSEQSTSVSGQELPEYAERSRPLLTWNQSVELAAAHARERVRQALDAYAVAPHAVDAAVLVASELVANACEHARGPYQLRLTVSRTLGVEVLDRGPGLPAAVLRRAPVAPGSAERGRGLLLVDRLAGGTWGSRSVAGGHCVWAEISTG</sequence>
<reference evidence="4 5" key="1">
    <citation type="submission" date="2022-10" db="EMBL/GenBank/DDBJ databases">
        <authorList>
            <person name="Xie J."/>
            <person name="Shen N."/>
        </authorList>
    </citation>
    <scope>NUCLEOTIDE SEQUENCE [LARGE SCALE GENOMIC DNA]</scope>
    <source>
        <strain evidence="4 5">YIM65594</strain>
    </source>
</reference>
<dbReference type="InterPro" id="IPR050267">
    <property type="entry name" value="Anti-sigma-factor_SerPK"/>
</dbReference>
<name>A0ABU6F317_9ACTN</name>
<keyword evidence="1" id="KW-0808">Transferase</keyword>
<keyword evidence="1" id="KW-0418">Kinase</keyword>
<feature type="compositionally biased region" description="Polar residues" evidence="2">
    <location>
        <begin position="9"/>
        <end position="18"/>
    </location>
</feature>
<feature type="domain" description="Histidine kinase/HSP90-like ATPase" evidence="3">
    <location>
        <begin position="42"/>
        <end position="150"/>
    </location>
</feature>
<protein>
    <submittedName>
        <fullName evidence="4">ATP-binding protein</fullName>
    </submittedName>
</protein>
<dbReference type="InterPro" id="IPR036890">
    <property type="entry name" value="HATPase_C_sf"/>
</dbReference>
<dbReference type="PANTHER" id="PTHR35526">
    <property type="entry name" value="ANTI-SIGMA-F FACTOR RSBW-RELATED"/>
    <property type="match status" value="1"/>
</dbReference>
<dbReference type="EMBL" id="JAOZYC010000093">
    <property type="protein sequence ID" value="MEB8338391.1"/>
    <property type="molecule type" value="Genomic_DNA"/>
</dbReference>
<dbReference type="PANTHER" id="PTHR35526:SF3">
    <property type="entry name" value="ANTI-SIGMA-F FACTOR RSBW"/>
    <property type="match status" value="1"/>
</dbReference>
<keyword evidence="4" id="KW-0067">ATP-binding</keyword>
<feature type="region of interest" description="Disordered" evidence="2">
    <location>
        <begin position="1"/>
        <end position="22"/>
    </location>
</feature>
<dbReference type="InterPro" id="IPR003594">
    <property type="entry name" value="HATPase_dom"/>
</dbReference>
<dbReference type="GO" id="GO:0005524">
    <property type="term" value="F:ATP binding"/>
    <property type="evidence" value="ECO:0007669"/>
    <property type="project" value="UniProtKB-KW"/>
</dbReference>
<dbReference type="RefSeq" id="WP_326016178.1">
    <property type="nucleotide sequence ID" value="NZ_JAOZYC010000093.1"/>
</dbReference>
<keyword evidence="1" id="KW-0723">Serine/threonine-protein kinase</keyword>
<evidence type="ECO:0000256" key="1">
    <source>
        <dbReference type="ARBA" id="ARBA00022527"/>
    </source>
</evidence>
<dbReference type="SUPFAM" id="SSF55874">
    <property type="entry name" value="ATPase domain of HSP90 chaperone/DNA topoisomerase II/histidine kinase"/>
    <property type="match status" value="1"/>
</dbReference>
<evidence type="ECO:0000256" key="2">
    <source>
        <dbReference type="SAM" id="MobiDB-lite"/>
    </source>
</evidence>
<dbReference type="Pfam" id="PF13581">
    <property type="entry name" value="HATPase_c_2"/>
    <property type="match status" value="1"/>
</dbReference>
<keyword evidence="5" id="KW-1185">Reference proteome</keyword>
<dbReference type="Proteomes" id="UP001354931">
    <property type="component" value="Unassembled WGS sequence"/>
</dbReference>
<accession>A0ABU6F317</accession>
<gene>
    <name evidence="4" type="ORF">OKJ99_12875</name>
</gene>
<dbReference type="CDD" id="cd16936">
    <property type="entry name" value="HATPase_RsbW-like"/>
    <property type="match status" value="1"/>
</dbReference>